<keyword evidence="3" id="KW-0472">Membrane</keyword>
<keyword evidence="3" id="KW-0143">Chaperone</keyword>
<comment type="subcellular location">
    <subcellularLocation>
        <location evidence="3">Mitochondrion inner membrane</location>
    </subcellularLocation>
</comment>
<reference evidence="5" key="1">
    <citation type="journal article" date="2018" name="Nat. Microbiol.">
        <title>Leveraging single-cell genomics to expand the fungal tree of life.</title>
        <authorList>
            <person name="Ahrendt S.R."/>
            <person name="Quandt C.A."/>
            <person name="Ciobanu D."/>
            <person name="Clum A."/>
            <person name="Salamov A."/>
            <person name="Andreopoulos B."/>
            <person name="Cheng J.F."/>
            <person name="Woyke T."/>
            <person name="Pelin A."/>
            <person name="Henrissat B."/>
            <person name="Reynolds N.K."/>
            <person name="Benny G.L."/>
            <person name="Smith M.E."/>
            <person name="James T.Y."/>
            <person name="Grigoriev I.V."/>
        </authorList>
    </citation>
    <scope>NUCLEOTIDE SEQUENCE [LARGE SCALE GENOMIC DNA]</scope>
    <source>
        <strain evidence="5">RSA 1356</strain>
    </source>
</reference>
<keyword evidence="2" id="KW-1015">Disulfide bond</keyword>
<keyword evidence="5" id="KW-1185">Reference proteome</keyword>
<comment type="similarity">
    <text evidence="1 3">Belongs to the CMC family.</text>
</comment>
<proteinExistence type="inferred from homology"/>
<keyword evidence="3" id="KW-0999">Mitochondrion inner membrane</keyword>
<evidence type="ECO:0000256" key="3">
    <source>
        <dbReference type="RuleBase" id="RU364104"/>
    </source>
</evidence>
<evidence type="ECO:0000313" key="5">
    <source>
        <dbReference type="Proteomes" id="UP000271241"/>
    </source>
</evidence>
<dbReference type="Pfam" id="PF08583">
    <property type="entry name" value="Cmc1"/>
    <property type="match status" value="1"/>
</dbReference>
<dbReference type="Proteomes" id="UP000271241">
    <property type="component" value="Unassembled WGS sequence"/>
</dbReference>
<name>A0A4V1IXI7_9FUNG</name>
<dbReference type="AlphaFoldDB" id="A0A4V1IXI7"/>
<accession>A0A4V1IXI7</accession>
<keyword evidence="3" id="KW-0496">Mitochondrion</keyword>
<dbReference type="GO" id="GO:0005743">
    <property type="term" value="C:mitochondrial inner membrane"/>
    <property type="evidence" value="ECO:0007669"/>
    <property type="project" value="UniProtKB-SubCell"/>
</dbReference>
<dbReference type="STRING" id="78915.A0A4V1IXI7"/>
<evidence type="ECO:0000256" key="1">
    <source>
        <dbReference type="ARBA" id="ARBA00007347"/>
    </source>
</evidence>
<dbReference type="EMBL" id="KZ992424">
    <property type="protein sequence ID" value="RKP11199.1"/>
    <property type="molecule type" value="Genomic_DNA"/>
</dbReference>
<dbReference type="OrthoDB" id="532630at2759"/>
<gene>
    <name evidence="4" type="ORF">THASP1DRAFT_27036</name>
</gene>
<protein>
    <recommendedName>
        <fullName evidence="3">COX assembly mitochondrial protein</fullName>
    </recommendedName>
</protein>
<comment type="function">
    <text evidence="3">Required for mitochondrial cytochrome c oxidase (COX) assembly and respiration.</text>
</comment>
<dbReference type="InterPro" id="IPR013892">
    <property type="entry name" value="Cyt_c_biogenesis_Cmc1-like"/>
</dbReference>
<organism evidence="4 5">
    <name type="scientific">Thamnocephalis sphaerospora</name>
    <dbReference type="NCBI Taxonomy" id="78915"/>
    <lineage>
        <taxon>Eukaryota</taxon>
        <taxon>Fungi</taxon>
        <taxon>Fungi incertae sedis</taxon>
        <taxon>Zoopagomycota</taxon>
        <taxon>Zoopagomycotina</taxon>
        <taxon>Zoopagomycetes</taxon>
        <taxon>Zoopagales</taxon>
        <taxon>Sigmoideomycetaceae</taxon>
        <taxon>Thamnocephalis</taxon>
    </lineage>
</organism>
<evidence type="ECO:0000313" key="4">
    <source>
        <dbReference type="EMBL" id="RKP11199.1"/>
    </source>
</evidence>
<evidence type="ECO:0000256" key="2">
    <source>
        <dbReference type="ARBA" id="ARBA00023157"/>
    </source>
</evidence>
<sequence>MHPQVYEHKNVDCAHLIRQLEECHAGGLWPKLTNQCHKLKDSLNDCLGQEFMRNRTANTQAARERRRQTKKLWEDLDKEEAELAGDKA</sequence>